<organism evidence="2 3">
    <name type="scientific">Urechidicola vernalis</name>
    <dbReference type="NCBI Taxonomy" id="3075600"/>
    <lineage>
        <taxon>Bacteria</taxon>
        <taxon>Pseudomonadati</taxon>
        <taxon>Bacteroidota</taxon>
        <taxon>Flavobacteriia</taxon>
        <taxon>Flavobacteriales</taxon>
        <taxon>Flavobacteriaceae</taxon>
        <taxon>Urechidicola</taxon>
    </lineage>
</organism>
<feature type="transmembrane region" description="Helical" evidence="1">
    <location>
        <begin position="113"/>
        <end position="131"/>
    </location>
</feature>
<feature type="transmembrane region" description="Helical" evidence="1">
    <location>
        <begin position="90"/>
        <end position="107"/>
    </location>
</feature>
<dbReference type="Proteomes" id="UP001252186">
    <property type="component" value="Unassembled WGS sequence"/>
</dbReference>
<feature type="transmembrane region" description="Helical" evidence="1">
    <location>
        <begin position="138"/>
        <end position="162"/>
    </location>
</feature>
<dbReference type="RefSeq" id="WP_311591746.1">
    <property type="nucleotide sequence ID" value="NZ_JAVRHV010000001.1"/>
</dbReference>
<evidence type="ECO:0000313" key="2">
    <source>
        <dbReference type="EMBL" id="MDT0551929.1"/>
    </source>
</evidence>
<feature type="transmembrane region" description="Helical" evidence="1">
    <location>
        <begin position="21"/>
        <end position="46"/>
    </location>
</feature>
<gene>
    <name evidence="2" type="ORF">RM519_01605</name>
</gene>
<name>A0ABU2Y153_9FLAO</name>
<evidence type="ECO:0000313" key="3">
    <source>
        <dbReference type="Proteomes" id="UP001252186"/>
    </source>
</evidence>
<keyword evidence="1" id="KW-0812">Transmembrane</keyword>
<dbReference type="EMBL" id="JAVRHV010000001">
    <property type="protein sequence ID" value="MDT0551929.1"/>
    <property type="molecule type" value="Genomic_DNA"/>
</dbReference>
<feature type="transmembrane region" description="Helical" evidence="1">
    <location>
        <begin position="287"/>
        <end position="306"/>
    </location>
</feature>
<sequence>MLDKLSINKTSVYNWRLSKPVLRYVLGTCLILTVTTLMDYPLSYLTSILALSFMAPGTKPLSFKKGFGFILVLTILTGFSYYFSEIFIDYPLVFMPMLCLGVLWIYYSQKLPMIIKLFALMSVLLIPLLALEAKAVSAFVALSLVFNTLMAISLTQLMFVIFPWDKEDAFFEKSKGLSVKNNDLVQFRYAMNIMIVLLPLLLLFFIFKLSGGILVLIFAAILSFSPALSNIKTGMVMIIANIFGGLCAIVAYKLLVVVPIFSFMVLLTLIVGLIFASNLFSTKKTAAIFGTGFSTFLLILGSVTSSDDAAGEAVWARVVQISFAVIYVVVAFGLLNYYQKNKALKNT</sequence>
<evidence type="ECO:0000256" key="1">
    <source>
        <dbReference type="SAM" id="Phobius"/>
    </source>
</evidence>
<feature type="transmembrane region" description="Helical" evidence="1">
    <location>
        <begin position="66"/>
        <end position="83"/>
    </location>
</feature>
<reference evidence="2 3" key="1">
    <citation type="submission" date="2023-09" db="EMBL/GenBank/DDBJ databases">
        <authorList>
            <person name="Rey-Velasco X."/>
        </authorList>
    </citation>
    <scope>NUCLEOTIDE SEQUENCE [LARGE SCALE GENOMIC DNA]</scope>
    <source>
        <strain evidence="2 3">P050</strain>
    </source>
</reference>
<protein>
    <recommendedName>
        <fullName evidence="4">DUF2955 domain-containing protein</fullName>
    </recommendedName>
</protein>
<feature type="transmembrane region" description="Helical" evidence="1">
    <location>
        <begin position="189"/>
        <end position="222"/>
    </location>
</feature>
<accession>A0ABU2Y153</accession>
<feature type="transmembrane region" description="Helical" evidence="1">
    <location>
        <begin position="260"/>
        <end position="280"/>
    </location>
</feature>
<proteinExistence type="predicted"/>
<keyword evidence="3" id="KW-1185">Reference proteome</keyword>
<keyword evidence="1" id="KW-1133">Transmembrane helix</keyword>
<evidence type="ECO:0008006" key="4">
    <source>
        <dbReference type="Google" id="ProtNLM"/>
    </source>
</evidence>
<keyword evidence="1" id="KW-0472">Membrane</keyword>
<feature type="transmembrane region" description="Helical" evidence="1">
    <location>
        <begin position="234"/>
        <end position="254"/>
    </location>
</feature>
<feature type="transmembrane region" description="Helical" evidence="1">
    <location>
        <begin position="318"/>
        <end position="338"/>
    </location>
</feature>
<comment type="caution">
    <text evidence="2">The sequence shown here is derived from an EMBL/GenBank/DDBJ whole genome shotgun (WGS) entry which is preliminary data.</text>
</comment>